<dbReference type="EMBL" id="FNBJ01000002">
    <property type="protein sequence ID" value="SDE82632.1"/>
    <property type="molecule type" value="Genomic_DNA"/>
</dbReference>
<gene>
    <name evidence="6" type="ORF">BY453_11558</name>
    <name evidence="2" type="ORF">C8C78_1184</name>
    <name evidence="3" type="ORF">SAMN04488598_102130</name>
    <name evidence="5" type="ORF">SAMN04515652_10252</name>
    <name evidence="4" type="ORF">SAMN04515654_12048</name>
</gene>
<reference evidence="2 10" key="3">
    <citation type="submission" date="2018-04" db="EMBL/GenBank/DDBJ databases">
        <title>Subsurface microbial communities from deep shales in Ohio and West Virginia, USA.</title>
        <authorList>
            <person name="Wrighton K."/>
        </authorList>
    </citation>
    <scope>NUCLEOTIDE SEQUENCE [LARGE SCALE GENOMIC DNA]</scope>
    <source>
        <strain evidence="2 10">MSL28</strain>
    </source>
</reference>
<dbReference type="GO" id="GO:0016301">
    <property type="term" value="F:kinase activity"/>
    <property type="evidence" value="ECO:0007669"/>
    <property type="project" value="UniProtKB-KW"/>
</dbReference>
<evidence type="ECO:0000313" key="2">
    <source>
        <dbReference type="EMBL" id="PXV64312.1"/>
    </source>
</evidence>
<dbReference type="RefSeq" id="WP_089717205.1">
    <property type="nucleotide sequence ID" value="NZ_FNBJ01000002.1"/>
</dbReference>
<evidence type="ECO:0000313" key="4">
    <source>
        <dbReference type="EMBL" id="SDI93729.1"/>
    </source>
</evidence>
<protein>
    <submittedName>
        <fullName evidence="2">Glucokinase</fullName>
    </submittedName>
</protein>
<dbReference type="EMBL" id="FNEH01000020">
    <property type="protein sequence ID" value="SDI93729.1"/>
    <property type="molecule type" value="Genomic_DNA"/>
</dbReference>
<dbReference type="AlphaFoldDB" id="A0A1G7G3C7"/>
<dbReference type="Gene3D" id="3.30.420.40">
    <property type="match status" value="2"/>
</dbReference>
<dbReference type="EMBL" id="SOAA01000015">
    <property type="protein sequence ID" value="TDS30170.1"/>
    <property type="molecule type" value="Genomic_DNA"/>
</dbReference>
<dbReference type="Proteomes" id="UP000198945">
    <property type="component" value="Unassembled WGS sequence"/>
</dbReference>
<evidence type="ECO:0000313" key="8">
    <source>
        <dbReference type="Proteomes" id="UP000198945"/>
    </source>
</evidence>
<evidence type="ECO:0000313" key="9">
    <source>
        <dbReference type="Proteomes" id="UP000199519"/>
    </source>
</evidence>
<keyword evidence="2" id="KW-0418">Kinase</keyword>
<name>A0A1G7G3C7_9FIRM</name>
<reference evidence="4 8" key="1">
    <citation type="submission" date="2016-10" db="EMBL/GenBank/DDBJ databases">
        <authorList>
            <person name="de Groot N.N."/>
        </authorList>
    </citation>
    <scope>NUCLEOTIDE SEQUENCE [LARGE SCALE GENOMIC DNA]</scope>
    <source>
        <strain evidence="4 8">WG7</strain>
    </source>
</reference>
<organism evidence="2 10">
    <name type="scientific">Halanaerobium congolense</name>
    <dbReference type="NCBI Taxonomy" id="54121"/>
    <lineage>
        <taxon>Bacteria</taxon>
        <taxon>Bacillati</taxon>
        <taxon>Bacillota</taxon>
        <taxon>Clostridia</taxon>
        <taxon>Halanaerobiales</taxon>
        <taxon>Halanaerobiaceae</taxon>
        <taxon>Halanaerobium</taxon>
    </lineage>
</organism>
<evidence type="ECO:0000313" key="3">
    <source>
        <dbReference type="EMBL" id="SDE82632.1"/>
    </source>
</evidence>
<evidence type="ECO:0000313" key="7">
    <source>
        <dbReference type="Proteomes" id="UP000198612"/>
    </source>
</evidence>
<evidence type="ECO:0000313" key="5">
    <source>
        <dbReference type="EMBL" id="SES64586.1"/>
    </source>
</evidence>
<dbReference type="Pfam" id="PF00480">
    <property type="entry name" value="ROK"/>
    <property type="match status" value="1"/>
</dbReference>
<dbReference type="Proteomes" id="UP000295758">
    <property type="component" value="Unassembled WGS sequence"/>
</dbReference>
<dbReference type="EMBL" id="QICM01000018">
    <property type="protein sequence ID" value="PXV64312.1"/>
    <property type="molecule type" value="Genomic_DNA"/>
</dbReference>
<keyword evidence="2" id="KW-0808">Transferase</keyword>
<evidence type="ECO:0000256" key="1">
    <source>
        <dbReference type="ARBA" id="ARBA00006479"/>
    </source>
</evidence>
<keyword evidence="9" id="KW-1185">Reference proteome</keyword>
<dbReference type="Proteomes" id="UP000199519">
    <property type="component" value="Unassembled WGS sequence"/>
</dbReference>
<evidence type="ECO:0000313" key="6">
    <source>
        <dbReference type="EMBL" id="TDS30170.1"/>
    </source>
</evidence>
<proteinExistence type="inferred from homology"/>
<dbReference type="InterPro" id="IPR000600">
    <property type="entry name" value="ROK"/>
</dbReference>
<reference evidence="6 11" key="4">
    <citation type="submission" date="2019-03" db="EMBL/GenBank/DDBJ databases">
        <title>Deep subsurface shale carbon reservoir microbial communities from Ohio and West Virginia, USA.</title>
        <authorList>
            <person name="Wrighton K."/>
        </authorList>
    </citation>
    <scope>NUCLEOTIDE SEQUENCE [LARGE SCALE GENOMIC DNA]</scope>
    <source>
        <strain evidence="6 11">UTICA-S4D12</strain>
    </source>
</reference>
<evidence type="ECO:0000313" key="11">
    <source>
        <dbReference type="Proteomes" id="UP000295758"/>
    </source>
</evidence>
<sequence>MKEYYLGLDLGGTKILTGLADTQGNIITRSRKETEANLGEDKIIANMIETIETVIEKAGVKKEEVKTLGIGSPGPLDAQKGIIIENSNLPWKNVALVERMESALGIKTILKNDANAAALGEKWFGAGRTVDNMVYLTISTGIGGGAVINKELFTGINDNACEIGHTVIDPDGPLCGCGNHGCLESFASGTAIGREAREAAAAGKSKKMLELADNIVEDIDAVICAQAAYQGDQAAREIFEKAGYYLGIGLGNVVNIFNTEMIILGGGVMKASDLFLDQALATMKEIALPGPLEIVTVTEAELGSDIGLMGAIAVAMEDKLMKNE</sequence>
<dbReference type="Proteomes" id="UP000198612">
    <property type="component" value="Unassembled WGS sequence"/>
</dbReference>
<comment type="similarity">
    <text evidence="1">Belongs to the ROK (NagC/XylR) family.</text>
</comment>
<accession>A0A1G7G3C7</accession>
<dbReference type="EMBL" id="FOHG01000002">
    <property type="protein sequence ID" value="SES64586.1"/>
    <property type="molecule type" value="Genomic_DNA"/>
</dbReference>
<dbReference type="SUPFAM" id="SSF53067">
    <property type="entry name" value="Actin-like ATPase domain"/>
    <property type="match status" value="1"/>
</dbReference>
<evidence type="ECO:0000313" key="10">
    <source>
        <dbReference type="Proteomes" id="UP000247389"/>
    </source>
</evidence>
<dbReference type="PANTHER" id="PTHR18964:SF149">
    <property type="entry name" value="BIFUNCTIONAL UDP-N-ACETYLGLUCOSAMINE 2-EPIMERASE_N-ACETYLMANNOSAMINE KINASE"/>
    <property type="match status" value="1"/>
</dbReference>
<dbReference type="PANTHER" id="PTHR18964">
    <property type="entry name" value="ROK (REPRESSOR, ORF, KINASE) FAMILY"/>
    <property type="match status" value="1"/>
</dbReference>
<dbReference type="InterPro" id="IPR043129">
    <property type="entry name" value="ATPase_NBD"/>
</dbReference>
<dbReference type="Proteomes" id="UP000247389">
    <property type="component" value="Unassembled WGS sequence"/>
</dbReference>
<reference evidence="7 9" key="2">
    <citation type="submission" date="2016-10" db="EMBL/GenBank/DDBJ databases">
        <authorList>
            <person name="Varghese N."/>
            <person name="Submissions S."/>
        </authorList>
    </citation>
    <scope>NUCLEOTIDE SEQUENCE [LARGE SCALE GENOMIC DNA]</scope>
    <source>
        <strain evidence="3 9">WG2</strain>
        <strain evidence="5 7">WG5</strain>
    </source>
</reference>